<dbReference type="Proteomes" id="UP000242175">
    <property type="component" value="Chromosome large"/>
</dbReference>
<dbReference type="CDD" id="cd02869">
    <property type="entry name" value="PseudoU_synth_RluA_like"/>
    <property type="match status" value="1"/>
</dbReference>
<dbReference type="RefSeq" id="WP_089072751.1">
    <property type="nucleotide sequence ID" value="NZ_CBCSAM010000005.1"/>
</dbReference>
<reference evidence="10 11" key="1">
    <citation type="journal article" date="2016" name="Int. J. Syst. Evol. Microbiol.">
        <title>Paraphotobacterium marinum gen. nov., sp. nov., a member of the family Vibrionaceae, isolated from surface seawater.</title>
        <authorList>
            <person name="Huang Z."/>
            <person name="Dong C."/>
            <person name="Shao Z."/>
        </authorList>
    </citation>
    <scope>NUCLEOTIDE SEQUENCE [LARGE SCALE GENOMIC DNA]</scope>
    <source>
        <strain evidence="10 11">NSCS20N07D</strain>
    </source>
</reference>
<evidence type="ECO:0000259" key="9">
    <source>
        <dbReference type="SMART" id="SM00363"/>
    </source>
</evidence>
<dbReference type="GO" id="GO:0003723">
    <property type="term" value="F:RNA binding"/>
    <property type="evidence" value="ECO:0007669"/>
    <property type="project" value="UniProtKB-KW"/>
</dbReference>
<evidence type="ECO:0000256" key="7">
    <source>
        <dbReference type="PROSITE-ProRule" id="PRU00182"/>
    </source>
</evidence>
<evidence type="ECO:0000256" key="4">
    <source>
        <dbReference type="ARBA" id="ARBA00036882"/>
    </source>
</evidence>
<dbReference type="InterPro" id="IPR050188">
    <property type="entry name" value="RluA_PseudoU_synthase"/>
</dbReference>
<evidence type="ECO:0000256" key="8">
    <source>
        <dbReference type="RuleBase" id="RU362028"/>
    </source>
</evidence>
<comment type="function">
    <text evidence="5">Responsible for synthesis of pseudouridine from uracil at positions 1911, 1915 and 1917 in 23S ribosomal RNA.</text>
</comment>
<evidence type="ECO:0000256" key="1">
    <source>
        <dbReference type="ARBA" id="ARBA00010876"/>
    </source>
</evidence>
<proteinExistence type="inferred from homology"/>
<dbReference type="EMBL" id="CP022355">
    <property type="protein sequence ID" value="ASK77841.1"/>
    <property type="molecule type" value="Genomic_DNA"/>
</dbReference>
<evidence type="ECO:0000256" key="3">
    <source>
        <dbReference type="ARBA" id="ARBA00023235"/>
    </source>
</evidence>
<dbReference type="NCBIfam" id="TIGR00005">
    <property type="entry name" value="rluA_subfam"/>
    <property type="match status" value="1"/>
</dbReference>
<evidence type="ECO:0000256" key="6">
    <source>
        <dbReference type="PIRSR" id="PIRSR606225-1"/>
    </source>
</evidence>
<dbReference type="OrthoDB" id="9807829at2"/>
<dbReference type="InterPro" id="IPR002942">
    <property type="entry name" value="S4_RNA-bd"/>
</dbReference>
<dbReference type="GO" id="GO:0160140">
    <property type="term" value="F:23S rRNA pseudouridine(1911/1915/1917) synthase activity"/>
    <property type="evidence" value="ECO:0007669"/>
    <property type="project" value="UniProtKB-EC"/>
</dbReference>
<dbReference type="SUPFAM" id="SSF55174">
    <property type="entry name" value="Alpha-L RNA-binding motif"/>
    <property type="match status" value="1"/>
</dbReference>
<dbReference type="SUPFAM" id="SSF55120">
    <property type="entry name" value="Pseudouridine synthase"/>
    <property type="match status" value="1"/>
</dbReference>
<dbReference type="Gene3D" id="3.10.290.10">
    <property type="entry name" value="RNA-binding S4 domain"/>
    <property type="match status" value="1"/>
</dbReference>
<keyword evidence="11" id="KW-1185">Reference proteome</keyword>
<dbReference type="InterPro" id="IPR006225">
    <property type="entry name" value="PsdUridine_synth_RluC/D"/>
</dbReference>
<dbReference type="EC" id="5.4.99.-" evidence="8"/>
<accession>A0A220VC40</accession>
<gene>
    <name evidence="10" type="ORF">CF386_01560</name>
</gene>
<dbReference type="PANTHER" id="PTHR21600">
    <property type="entry name" value="MITOCHONDRIAL RNA PSEUDOURIDINE SYNTHASE"/>
    <property type="match status" value="1"/>
</dbReference>
<dbReference type="Pfam" id="PF00849">
    <property type="entry name" value="PseudoU_synth_2"/>
    <property type="match status" value="1"/>
</dbReference>
<dbReference type="PANTHER" id="PTHR21600:SF44">
    <property type="entry name" value="RIBOSOMAL LARGE SUBUNIT PSEUDOURIDINE SYNTHASE D"/>
    <property type="match status" value="1"/>
</dbReference>
<sequence length="320" mass="36516">MLKQIELKTTIDFDFYGNRLDHTLSSIFTDYSRNRIKEWILSGFIKVNGVTIISPKCKVKGGEAVEINAHIEEQERWLPQEIYLDVVWEDDHILVINKPQNFVVHPGAGTPDKTVLNALLYRYPELSLVPRAGIVHRLDKDTTGLMVVAKTIEAQTKLVNMLQKRLFTREYEALVNGTLVGGGQVNQPIGRHPSKRTLMSVNANGKQAITHFRVATNYRAHSRIILRLETGRTHQIRVHMSYISHPLIGDTAYGGRRRIAKNISSSLKACLQSFPRQALHARMLRLNHPITNEEMSWKAPLPNDMKLLKKELEEDFKIGE</sequence>
<evidence type="ECO:0000313" key="11">
    <source>
        <dbReference type="Proteomes" id="UP000242175"/>
    </source>
</evidence>
<keyword evidence="2 7" id="KW-0694">RNA-binding</keyword>
<dbReference type="InterPro" id="IPR006145">
    <property type="entry name" value="PsdUridine_synth_RsuA/RluA"/>
</dbReference>
<comment type="similarity">
    <text evidence="1 8">Belongs to the pseudouridine synthase RluA family.</text>
</comment>
<dbReference type="PROSITE" id="PS01129">
    <property type="entry name" value="PSI_RLU"/>
    <property type="match status" value="1"/>
</dbReference>
<dbReference type="PROSITE" id="PS50889">
    <property type="entry name" value="S4"/>
    <property type="match status" value="1"/>
</dbReference>
<dbReference type="FunFam" id="3.30.2350.10:FF:000006">
    <property type="entry name" value="Pseudouridine synthase"/>
    <property type="match status" value="1"/>
</dbReference>
<dbReference type="InterPro" id="IPR006224">
    <property type="entry name" value="PsdUridine_synth_RluA-like_CS"/>
</dbReference>
<evidence type="ECO:0000256" key="5">
    <source>
        <dbReference type="ARBA" id="ARBA00056072"/>
    </source>
</evidence>
<dbReference type="InterPro" id="IPR036986">
    <property type="entry name" value="S4_RNA-bd_sf"/>
</dbReference>
<comment type="catalytic activity">
    <reaction evidence="4">
        <text>uridine(1911/1915/1917) in 23S rRNA = pseudouridine(1911/1915/1917) in 23S rRNA</text>
        <dbReference type="Rhea" id="RHEA:42524"/>
        <dbReference type="Rhea" id="RHEA-COMP:10097"/>
        <dbReference type="Rhea" id="RHEA-COMP:10098"/>
        <dbReference type="ChEBI" id="CHEBI:65314"/>
        <dbReference type="ChEBI" id="CHEBI:65315"/>
        <dbReference type="EC" id="5.4.99.23"/>
    </reaction>
</comment>
<dbReference type="Gene3D" id="3.30.2350.10">
    <property type="entry name" value="Pseudouridine synthase"/>
    <property type="match status" value="1"/>
</dbReference>
<dbReference type="SMART" id="SM00363">
    <property type="entry name" value="S4"/>
    <property type="match status" value="1"/>
</dbReference>
<name>A0A220VC40_9GAMM</name>
<comment type="catalytic activity">
    <reaction evidence="8">
        <text>a uridine in RNA = a pseudouridine in RNA</text>
        <dbReference type="Rhea" id="RHEA:48348"/>
        <dbReference type="Rhea" id="RHEA-COMP:12068"/>
        <dbReference type="Rhea" id="RHEA-COMP:12069"/>
        <dbReference type="ChEBI" id="CHEBI:65314"/>
        <dbReference type="ChEBI" id="CHEBI:65315"/>
    </reaction>
</comment>
<dbReference type="NCBIfam" id="NF008385">
    <property type="entry name" value="PRK11180.1"/>
    <property type="match status" value="1"/>
</dbReference>
<protein>
    <recommendedName>
        <fullName evidence="8">Pseudouridine synthase</fullName>
        <ecNumber evidence="8">5.4.99.-</ecNumber>
    </recommendedName>
</protein>
<dbReference type="InterPro" id="IPR020103">
    <property type="entry name" value="PsdUridine_synth_cat_dom_sf"/>
</dbReference>
<dbReference type="CDD" id="cd00165">
    <property type="entry name" value="S4"/>
    <property type="match status" value="1"/>
</dbReference>
<keyword evidence="3 8" id="KW-0413">Isomerase</keyword>
<dbReference type="GO" id="GO:0000455">
    <property type="term" value="P:enzyme-directed rRNA pseudouridine synthesis"/>
    <property type="evidence" value="ECO:0007669"/>
    <property type="project" value="TreeGrafter"/>
</dbReference>
<dbReference type="KEGG" id="pmai:CF386_01560"/>
<feature type="domain" description="RNA-binding S4" evidence="9">
    <location>
        <begin position="18"/>
        <end position="82"/>
    </location>
</feature>
<evidence type="ECO:0000313" key="10">
    <source>
        <dbReference type="EMBL" id="ASK77841.1"/>
    </source>
</evidence>
<dbReference type="AlphaFoldDB" id="A0A220VC40"/>
<feature type="active site" evidence="6">
    <location>
        <position position="139"/>
    </location>
</feature>
<organism evidence="10 11">
    <name type="scientific">Paraphotobacterium marinum</name>
    <dbReference type="NCBI Taxonomy" id="1755811"/>
    <lineage>
        <taxon>Bacteria</taxon>
        <taxon>Pseudomonadati</taxon>
        <taxon>Pseudomonadota</taxon>
        <taxon>Gammaproteobacteria</taxon>
        <taxon>Vibrionales</taxon>
        <taxon>Vibrionaceae</taxon>
        <taxon>Paraphotobacterium</taxon>
    </lineage>
</organism>
<evidence type="ECO:0000256" key="2">
    <source>
        <dbReference type="ARBA" id="ARBA00022884"/>
    </source>
</evidence>